<evidence type="ECO:0000256" key="1">
    <source>
        <dbReference type="ARBA" id="ARBA00004196"/>
    </source>
</evidence>
<dbReference type="InterPro" id="IPR006143">
    <property type="entry name" value="RND_pump_MFP"/>
</dbReference>
<sequence>MTRKSKRIQGKKKWFALGGAAAVVLLGLLWWKSQSLQGTKASSQTYTISKVTEGKVASSTLLSGAIKAQSEQYVYFDATKGSNPTVTVNVGDQVSMGQQVVQYDTTAAQAAYDQAVRNYNKIGRQITSLKTTGVASAPETSVDESTGQTTTSGITTQGTYQEQLQALYDAQADAQGEVDKAQIALNSTSALSEVNGTVVEVNNNIDPTGKSNQAMVHITSEGKLEVEGTLTEYDLANIKVDQAVKIKSKVYPDKEWDGKITYISNYPSQSATAATADATASSSTSSPSYEYKAELTSDLGDLKQGFTVSVEVVNDQQSLVVPVSALVSKGDKNYVWLYDKSNSRVLRKEVTAGDADAKLQEILTGLEKDQEIITNPDNNLKEGKKIDKPQEEKTSSEEG</sequence>
<evidence type="ECO:0000259" key="6">
    <source>
        <dbReference type="Pfam" id="PF25989"/>
    </source>
</evidence>
<dbReference type="GO" id="GO:0030313">
    <property type="term" value="C:cell envelope"/>
    <property type="evidence" value="ECO:0007669"/>
    <property type="project" value="UniProtKB-SubCell"/>
</dbReference>
<evidence type="ECO:0000256" key="4">
    <source>
        <dbReference type="SAM" id="MobiDB-lite"/>
    </source>
</evidence>
<organism evidence="8 9">
    <name type="scientific">Streptococcus ferus</name>
    <dbReference type="NCBI Taxonomy" id="1345"/>
    <lineage>
        <taxon>Bacteria</taxon>
        <taxon>Bacillati</taxon>
        <taxon>Bacillota</taxon>
        <taxon>Bacilli</taxon>
        <taxon>Lactobacillales</taxon>
        <taxon>Streptococcaceae</taxon>
        <taxon>Streptococcus</taxon>
    </lineage>
</organism>
<evidence type="ECO:0000256" key="2">
    <source>
        <dbReference type="ARBA" id="ARBA00009477"/>
    </source>
</evidence>
<dbReference type="NCBIfam" id="TIGR01730">
    <property type="entry name" value="RND_mfp"/>
    <property type="match status" value="1"/>
</dbReference>
<protein>
    <submittedName>
        <fullName evidence="8">Permease</fullName>
    </submittedName>
</protein>
<keyword evidence="9" id="KW-1185">Reference proteome</keyword>
<comment type="subcellular location">
    <subcellularLocation>
        <location evidence="1">Cell envelope</location>
    </subcellularLocation>
</comment>
<proteinExistence type="inferred from homology"/>
<evidence type="ECO:0000313" key="8">
    <source>
        <dbReference type="EMBL" id="SQF40524.1"/>
    </source>
</evidence>
<dbReference type="InterPro" id="IPR058637">
    <property type="entry name" value="YknX-like_C"/>
</dbReference>
<dbReference type="GO" id="GO:0022857">
    <property type="term" value="F:transmembrane transporter activity"/>
    <property type="evidence" value="ECO:0007669"/>
    <property type="project" value="InterPro"/>
</dbReference>
<feature type="domain" description="YknX-like C-terminal permuted SH3-like" evidence="6">
    <location>
        <begin position="319"/>
        <end position="387"/>
    </location>
</feature>
<evidence type="ECO:0000259" key="5">
    <source>
        <dbReference type="Pfam" id="PF25984"/>
    </source>
</evidence>
<dbReference type="PANTHER" id="PTHR32347:SF14">
    <property type="entry name" value="EFFLUX SYSTEM COMPONENT YKNX-RELATED"/>
    <property type="match status" value="1"/>
</dbReference>
<dbReference type="Gene3D" id="2.40.420.20">
    <property type="match status" value="1"/>
</dbReference>
<dbReference type="InterPro" id="IPR058639">
    <property type="entry name" value="BSH_YknX-like"/>
</dbReference>
<dbReference type="STRING" id="1123303.GCA_000372425_00619"/>
<dbReference type="Pfam" id="PF25984">
    <property type="entry name" value="BSH_YknX"/>
    <property type="match status" value="1"/>
</dbReference>
<keyword evidence="3" id="KW-0175">Coiled coil</keyword>
<feature type="domain" description="YknX-like beta-barrel" evidence="7">
    <location>
        <begin position="224"/>
        <end position="312"/>
    </location>
</feature>
<comment type="similarity">
    <text evidence="2">Belongs to the membrane fusion protein (MFP) (TC 8.A.1) family.</text>
</comment>
<dbReference type="InterPro" id="IPR058636">
    <property type="entry name" value="Beta-barrel_YknX"/>
</dbReference>
<feature type="compositionally biased region" description="Basic and acidic residues" evidence="4">
    <location>
        <begin position="379"/>
        <end position="399"/>
    </location>
</feature>
<name>A0A2X3VGF7_9STRE</name>
<dbReference type="EMBL" id="LS483343">
    <property type="protein sequence ID" value="SQF40524.1"/>
    <property type="molecule type" value="Genomic_DNA"/>
</dbReference>
<dbReference type="Pfam" id="PF25989">
    <property type="entry name" value="YknX_C"/>
    <property type="match status" value="1"/>
</dbReference>
<dbReference type="OrthoDB" id="85226at2"/>
<feature type="region of interest" description="Disordered" evidence="4">
    <location>
        <begin position="373"/>
        <end position="399"/>
    </location>
</feature>
<dbReference type="Proteomes" id="UP000249495">
    <property type="component" value="Chromosome 1"/>
</dbReference>
<dbReference type="InterPro" id="IPR050465">
    <property type="entry name" value="UPF0194_transport"/>
</dbReference>
<dbReference type="AlphaFoldDB" id="A0A2X3VGF7"/>
<evidence type="ECO:0000259" key="7">
    <source>
        <dbReference type="Pfam" id="PF25990"/>
    </source>
</evidence>
<reference evidence="8 9" key="1">
    <citation type="submission" date="2018-06" db="EMBL/GenBank/DDBJ databases">
        <authorList>
            <consortium name="Pathogen Informatics"/>
            <person name="Doyle S."/>
        </authorList>
    </citation>
    <scope>NUCLEOTIDE SEQUENCE [LARGE SCALE GENOMIC DNA]</scope>
    <source>
        <strain evidence="8 9">NCTC12278</strain>
    </source>
</reference>
<dbReference type="GO" id="GO:0016020">
    <property type="term" value="C:membrane"/>
    <property type="evidence" value="ECO:0007669"/>
    <property type="project" value="InterPro"/>
</dbReference>
<gene>
    <name evidence="8" type="ORF">NCTC12278_01094</name>
</gene>
<dbReference type="Gene3D" id="2.40.30.170">
    <property type="match status" value="1"/>
</dbReference>
<dbReference type="Pfam" id="PF25990">
    <property type="entry name" value="Beta-barrel_YknX"/>
    <property type="match status" value="1"/>
</dbReference>
<dbReference type="KEGG" id="sfer:NCTC12278_01094"/>
<feature type="domain" description="YknX-like barrel-sandwich hybrid" evidence="5">
    <location>
        <begin position="72"/>
        <end position="218"/>
    </location>
</feature>
<dbReference type="PANTHER" id="PTHR32347">
    <property type="entry name" value="EFFLUX SYSTEM COMPONENT YKNX-RELATED"/>
    <property type="match status" value="1"/>
</dbReference>
<dbReference type="RefSeq" id="WP_018029948.1">
    <property type="nucleotide sequence ID" value="NZ_LS483343.1"/>
</dbReference>
<accession>A0A2X3VGF7</accession>
<evidence type="ECO:0000313" key="9">
    <source>
        <dbReference type="Proteomes" id="UP000249495"/>
    </source>
</evidence>
<evidence type="ECO:0000256" key="3">
    <source>
        <dbReference type="ARBA" id="ARBA00023054"/>
    </source>
</evidence>